<organism evidence="2 3">
    <name type="scientific">Pisum sativum</name>
    <name type="common">Garden pea</name>
    <name type="synonym">Lathyrus oleraceus</name>
    <dbReference type="NCBI Taxonomy" id="3888"/>
    <lineage>
        <taxon>Eukaryota</taxon>
        <taxon>Viridiplantae</taxon>
        <taxon>Streptophyta</taxon>
        <taxon>Embryophyta</taxon>
        <taxon>Tracheophyta</taxon>
        <taxon>Spermatophyta</taxon>
        <taxon>Magnoliopsida</taxon>
        <taxon>eudicotyledons</taxon>
        <taxon>Gunneridae</taxon>
        <taxon>Pentapetalae</taxon>
        <taxon>rosids</taxon>
        <taxon>fabids</taxon>
        <taxon>Fabales</taxon>
        <taxon>Fabaceae</taxon>
        <taxon>Papilionoideae</taxon>
        <taxon>50 kb inversion clade</taxon>
        <taxon>NPAAA clade</taxon>
        <taxon>Hologalegina</taxon>
        <taxon>IRL clade</taxon>
        <taxon>Fabeae</taxon>
        <taxon>Lathyrus</taxon>
    </lineage>
</organism>
<dbReference type="Gramene" id="Psat07G0641300-T1">
    <property type="protein sequence ID" value="KAI5391584.1"/>
    <property type="gene ID" value="KIW84_076413"/>
</dbReference>
<protein>
    <submittedName>
        <fullName evidence="2">Uncharacterized protein</fullName>
    </submittedName>
</protein>
<evidence type="ECO:0000256" key="1">
    <source>
        <dbReference type="SAM" id="Phobius"/>
    </source>
</evidence>
<comment type="caution">
    <text evidence="2">The sequence shown here is derived from an EMBL/GenBank/DDBJ whole genome shotgun (WGS) entry which is preliminary data.</text>
</comment>
<evidence type="ECO:0000313" key="3">
    <source>
        <dbReference type="Proteomes" id="UP001058974"/>
    </source>
</evidence>
<feature type="transmembrane region" description="Helical" evidence="1">
    <location>
        <begin position="219"/>
        <end position="236"/>
    </location>
</feature>
<dbReference type="Proteomes" id="UP001058974">
    <property type="component" value="Chromosome 7"/>
</dbReference>
<feature type="transmembrane region" description="Helical" evidence="1">
    <location>
        <begin position="20"/>
        <end position="39"/>
    </location>
</feature>
<accession>A0A9D5A158</accession>
<keyword evidence="1" id="KW-1133">Transmembrane helix</keyword>
<reference evidence="2 3" key="1">
    <citation type="journal article" date="2022" name="Nat. Genet.">
        <title>Improved pea reference genome and pan-genome highlight genomic features and evolutionary characteristics.</title>
        <authorList>
            <person name="Yang T."/>
            <person name="Liu R."/>
            <person name="Luo Y."/>
            <person name="Hu S."/>
            <person name="Wang D."/>
            <person name="Wang C."/>
            <person name="Pandey M.K."/>
            <person name="Ge S."/>
            <person name="Xu Q."/>
            <person name="Li N."/>
            <person name="Li G."/>
            <person name="Huang Y."/>
            <person name="Saxena R.K."/>
            <person name="Ji Y."/>
            <person name="Li M."/>
            <person name="Yan X."/>
            <person name="He Y."/>
            <person name="Liu Y."/>
            <person name="Wang X."/>
            <person name="Xiang C."/>
            <person name="Varshney R.K."/>
            <person name="Ding H."/>
            <person name="Gao S."/>
            <person name="Zong X."/>
        </authorList>
    </citation>
    <scope>NUCLEOTIDE SEQUENCE [LARGE SCALE GENOMIC DNA]</scope>
    <source>
        <strain evidence="2 3">cv. Zhongwan 6</strain>
    </source>
</reference>
<proteinExistence type="predicted"/>
<keyword evidence="1" id="KW-0472">Membrane</keyword>
<sequence length="247" mass="28227">MELIDVPSVGGRFTWFNGVGNAMSIFGMFLLSASLVSSWKISGQEIGKRDISDYCPIWMKLNYEDWDNRNLEEPFSETEIKDAVWSCDGRKSVGPDGYTFDFLKNIWEVIKGDVFCFVKYFHSKTTLTKASTASFLKLIAKVNNWAANQSLREAFPEAFSKANDQELEDSNHLFNSCAKTPRIWEAVKKWTDIQFGSVFKGVPFLLSTNNQVKNEIGRNLLLIIWFAPIWSIWSSLSKMECLALRIV</sequence>
<gene>
    <name evidence="2" type="ORF">KIW84_076413</name>
</gene>
<keyword evidence="3" id="KW-1185">Reference proteome</keyword>
<dbReference type="EMBL" id="JAMSHJ010000007">
    <property type="protein sequence ID" value="KAI5391584.1"/>
    <property type="molecule type" value="Genomic_DNA"/>
</dbReference>
<dbReference type="AlphaFoldDB" id="A0A9D5A158"/>
<evidence type="ECO:0000313" key="2">
    <source>
        <dbReference type="EMBL" id="KAI5391584.1"/>
    </source>
</evidence>
<name>A0A9D5A158_PEA</name>
<keyword evidence="1" id="KW-0812">Transmembrane</keyword>